<dbReference type="NCBIfam" id="TIGR01451">
    <property type="entry name" value="B_ant_repeat"/>
    <property type="match status" value="4"/>
</dbReference>
<evidence type="ECO:0000259" key="1">
    <source>
        <dbReference type="Pfam" id="PF01345"/>
    </source>
</evidence>
<evidence type="ECO:0000313" key="2">
    <source>
        <dbReference type="EMBL" id="TKI95232.1"/>
    </source>
</evidence>
<dbReference type="PANTHER" id="PTHR34819:SF3">
    <property type="entry name" value="CELL SURFACE PROTEIN"/>
    <property type="match status" value="1"/>
</dbReference>
<protein>
    <submittedName>
        <fullName evidence="2">DUF11 domain-containing protein</fullName>
    </submittedName>
</protein>
<dbReference type="InterPro" id="IPR001434">
    <property type="entry name" value="OmcB-like_DUF11"/>
</dbReference>
<name>A0A4U3B420_9BACI</name>
<dbReference type="AlphaFoldDB" id="A0A4U3B420"/>
<dbReference type="InterPro" id="IPR047589">
    <property type="entry name" value="DUF11_rpt"/>
</dbReference>
<organism evidence="2 3">
    <name type="scientific">Bacillus wiedmannii</name>
    <dbReference type="NCBI Taxonomy" id="1890302"/>
    <lineage>
        <taxon>Bacteria</taxon>
        <taxon>Bacillati</taxon>
        <taxon>Bacillota</taxon>
        <taxon>Bacilli</taxon>
        <taxon>Bacillales</taxon>
        <taxon>Bacillaceae</taxon>
        <taxon>Bacillus</taxon>
        <taxon>Bacillus cereus group</taxon>
    </lineage>
</organism>
<comment type="caution">
    <text evidence="2">The sequence shown here is derived from an EMBL/GenBank/DDBJ whole genome shotgun (WGS) entry which is preliminary data.</text>
</comment>
<reference evidence="2 3" key="1">
    <citation type="journal article" date="2019" name="Environ. Microbiol.">
        <title>An active ?-lactamase is a part of an orchestrated cell wall stress resistance network of Bacillus subtilis and related rhizosphere species.</title>
        <authorList>
            <person name="Bucher T."/>
            <person name="Keren-Paz A."/>
            <person name="Hausser J."/>
            <person name="Olender T."/>
            <person name="Cytryn E."/>
            <person name="Kolodkin-Gal I."/>
        </authorList>
    </citation>
    <scope>NUCLEOTIDE SEQUENCE [LARGE SCALE GENOMIC DNA]</scope>
    <source>
        <strain evidence="2 3">I5</strain>
    </source>
</reference>
<feature type="non-terminal residue" evidence="2">
    <location>
        <position position="1"/>
    </location>
</feature>
<accession>A0A4U3B420</accession>
<feature type="domain" description="DUF11" evidence="1">
    <location>
        <begin position="204"/>
        <end position="296"/>
    </location>
</feature>
<dbReference type="InterPro" id="IPR008966">
    <property type="entry name" value="Adhesion_dom_sf"/>
</dbReference>
<dbReference type="InterPro" id="IPR051172">
    <property type="entry name" value="Chlamydia_OmcB"/>
</dbReference>
<dbReference type="EMBL" id="SZON01000555">
    <property type="protein sequence ID" value="TKI95232.1"/>
    <property type="molecule type" value="Genomic_DNA"/>
</dbReference>
<gene>
    <name evidence="2" type="ORF">FC699_13775</name>
</gene>
<evidence type="ECO:0000313" key="3">
    <source>
        <dbReference type="Proteomes" id="UP000305222"/>
    </source>
</evidence>
<dbReference type="Proteomes" id="UP000305222">
    <property type="component" value="Unassembled WGS sequence"/>
</dbReference>
<sequence length="520" mass="53580">SLVALPIGTIPGGATFTLSFQVTVINITAQNPIINNAFASYLYTVNPSLPPTSKTANSNSVTSTIRLANIKATKSVDKTFAEVGDILTYTFSLTNDGNVTANNVLLSDSIANGTSFVPNSVIVNAVTQPGATPASINMGSINANTTITASFQVVITSIPNPNPISNSASISYNFIVDPNASPVSKNTTSTTTLTQVNDANVISAKTVDRAFATVGDVLTYTILLTNAGSVTADNPTFVDTNPDGTTFIPNTFLINGVLQNNADPNIGVPLPSIPANGEITVSYQVTVTSLPAQNPTINSSSTQYSFILNPGDPPTIETSLSNTVNTQINLANVVIVKQVDLTIVDVGQPITYTIALANSGNTPANNVVVTDILPPGTTLVPNSIFIGGALQLGADPSVGLQVGTIPAGGITTIVFQISANSLPSPNPVQNSAALQYSFIAEPNLPAVVRNAISNIVATQINTASIVATKLTSTNFADVGDVITYATVLSNNGNIPASNVTFTDIIPSGTIFLPNTVTING</sequence>
<dbReference type="Pfam" id="PF01345">
    <property type="entry name" value="DUF11"/>
    <property type="match status" value="3"/>
</dbReference>
<dbReference type="Gene3D" id="2.60.40.740">
    <property type="match status" value="4"/>
</dbReference>
<feature type="domain" description="DUF11" evidence="1">
    <location>
        <begin position="333"/>
        <end position="437"/>
    </location>
</feature>
<proteinExistence type="predicted"/>
<feature type="domain" description="DUF11" evidence="1">
    <location>
        <begin position="70"/>
        <end position="182"/>
    </location>
</feature>
<dbReference type="PANTHER" id="PTHR34819">
    <property type="entry name" value="LARGE CYSTEINE-RICH PERIPLASMIC PROTEIN OMCB"/>
    <property type="match status" value="1"/>
</dbReference>
<feature type="non-terminal residue" evidence="2">
    <location>
        <position position="520"/>
    </location>
</feature>
<dbReference type="SUPFAM" id="SSF49401">
    <property type="entry name" value="Bacterial adhesins"/>
    <property type="match status" value="2"/>
</dbReference>